<dbReference type="InterPro" id="IPR014757">
    <property type="entry name" value="Tscrpt_reg_IclR_C"/>
</dbReference>
<dbReference type="Pfam" id="PF01614">
    <property type="entry name" value="IclR_C"/>
    <property type="match status" value="1"/>
</dbReference>
<feature type="domain" description="IclR-ED" evidence="5">
    <location>
        <begin position="64"/>
        <end position="246"/>
    </location>
</feature>
<protein>
    <submittedName>
        <fullName evidence="6">IclR family transcriptional regulator</fullName>
    </submittedName>
</protein>
<name>A0A4R1AWV3_9BACI</name>
<dbReference type="InterPro" id="IPR005471">
    <property type="entry name" value="Tscrpt_reg_IclR_N"/>
</dbReference>
<dbReference type="PANTHER" id="PTHR30136">
    <property type="entry name" value="HELIX-TURN-HELIX TRANSCRIPTIONAL REGULATOR, ICLR FAMILY"/>
    <property type="match status" value="1"/>
</dbReference>
<dbReference type="RefSeq" id="WP_057766778.1">
    <property type="nucleotide sequence ID" value="NZ_CP183326.1"/>
</dbReference>
<evidence type="ECO:0000259" key="4">
    <source>
        <dbReference type="PROSITE" id="PS51077"/>
    </source>
</evidence>
<keyword evidence="2" id="KW-0238">DNA-binding</keyword>
<evidence type="ECO:0000256" key="2">
    <source>
        <dbReference type="ARBA" id="ARBA00023125"/>
    </source>
</evidence>
<feature type="domain" description="HTH iclR-type" evidence="4">
    <location>
        <begin position="2"/>
        <end position="63"/>
    </location>
</feature>
<dbReference type="PROSITE" id="PS51077">
    <property type="entry name" value="HTH_ICLR"/>
    <property type="match status" value="1"/>
</dbReference>
<keyword evidence="7" id="KW-1185">Reference proteome</keyword>
<dbReference type="InterPro" id="IPR050707">
    <property type="entry name" value="HTH_MetabolicPath_Reg"/>
</dbReference>
<dbReference type="InterPro" id="IPR029016">
    <property type="entry name" value="GAF-like_dom_sf"/>
</dbReference>
<dbReference type="GO" id="GO:0045892">
    <property type="term" value="P:negative regulation of DNA-templated transcription"/>
    <property type="evidence" value="ECO:0007669"/>
    <property type="project" value="UniProtKB-ARBA"/>
</dbReference>
<evidence type="ECO:0000313" key="7">
    <source>
        <dbReference type="Proteomes" id="UP000293846"/>
    </source>
</evidence>
<dbReference type="PROSITE" id="PS51078">
    <property type="entry name" value="ICLR_ED"/>
    <property type="match status" value="1"/>
</dbReference>
<sequence length="251" mass="27888">MISSVERITKILNLFTDSEPSLGNIEIAEKLGIHPSSAHHFVKSMCKEGILIQGNDRKYRLGWKLLEWSNKVMYQQDIHSEAGPIIVNLVRQFKGTSHIGMFHEGEVRFVFKTTSPDADVVPTFIGTTRRPAYSTSSGKVLLAFNPSFIQPTLAKGLLKQSTNTITSVTKLYAELKKIKQQGYAISDDENDFGLYGVAAPIKSYNGQVIASLNFVGEPNYMKGKENKLIIQSVVRSAQAISKQLGYISLPY</sequence>
<dbReference type="Proteomes" id="UP000293846">
    <property type="component" value="Unassembled WGS sequence"/>
</dbReference>
<dbReference type="GO" id="GO:0003700">
    <property type="term" value="F:DNA-binding transcription factor activity"/>
    <property type="evidence" value="ECO:0007669"/>
    <property type="project" value="TreeGrafter"/>
</dbReference>
<gene>
    <name evidence="6" type="ORF">E0Y62_09545</name>
</gene>
<reference evidence="6 7" key="1">
    <citation type="submission" date="2019-03" db="EMBL/GenBank/DDBJ databases">
        <authorList>
            <person name="Jensen L."/>
            <person name="Storgaard J."/>
            <person name="Sulaj E."/>
            <person name="Schramm A."/>
            <person name="Marshall I.P.G."/>
        </authorList>
    </citation>
    <scope>NUCLEOTIDE SEQUENCE [LARGE SCALE GENOMIC DNA]</scope>
    <source>
        <strain evidence="6 7">2017H2G3</strain>
    </source>
</reference>
<evidence type="ECO:0000313" key="6">
    <source>
        <dbReference type="EMBL" id="TCJ04333.1"/>
    </source>
</evidence>
<dbReference type="InterPro" id="IPR036388">
    <property type="entry name" value="WH-like_DNA-bd_sf"/>
</dbReference>
<comment type="caution">
    <text evidence="6">The sequence shown here is derived from an EMBL/GenBank/DDBJ whole genome shotgun (WGS) entry which is preliminary data.</text>
</comment>
<dbReference type="InterPro" id="IPR036390">
    <property type="entry name" value="WH_DNA-bd_sf"/>
</dbReference>
<dbReference type="SUPFAM" id="SSF55781">
    <property type="entry name" value="GAF domain-like"/>
    <property type="match status" value="1"/>
</dbReference>
<dbReference type="PANTHER" id="PTHR30136:SF35">
    <property type="entry name" value="HTH-TYPE TRANSCRIPTIONAL REGULATOR RV1719"/>
    <property type="match status" value="1"/>
</dbReference>
<dbReference type="AlphaFoldDB" id="A0A4R1AWV3"/>
<dbReference type="Pfam" id="PF09339">
    <property type="entry name" value="HTH_IclR"/>
    <property type="match status" value="1"/>
</dbReference>
<dbReference type="GO" id="GO:0003677">
    <property type="term" value="F:DNA binding"/>
    <property type="evidence" value="ECO:0007669"/>
    <property type="project" value="UniProtKB-KW"/>
</dbReference>
<dbReference type="STRING" id="1742358.GCA_001439605_02826"/>
<evidence type="ECO:0000256" key="3">
    <source>
        <dbReference type="ARBA" id="ARBA00023163"/>
    </source>
</evidence>
<proteinExistence type="predicted"/>
<keyword evidence="1" id="KW-0805">Transcription regulation</keyword>
<evidence type="ECO:0000256" key="1">
    <source>
        <dbReference type="ARBA" id="ARBA00023015"/>
    </source>
</evidence>
<evidence type="ECO:0000259" key="5">
    <source>
        <dbReference type="PROSITE" id="PS51078"/>
    </source>
</evidence>
<dbReference type="SUPFAM" id="SSF46785">
    <property type="entry name" value="Winged helix' DNA-binding domain"/>
    <property type="match status" value="1"/>
</dbReference>
<dbReference type="EMBL" id="SJTH01000009">
    <property type="protein sequence ID" value="TCJ04333.1"/>
    <property type="molecule type" value="Genomic_DNA"/>
</dbReference>
<organism evidence="6 7">
    <name type="scientific">Cytobacillus praedii</name>
    <dbReference type="NCBI Taxonomy" id="1742358"/>
    <lineage>
        <taxon>Bacteria</taxon>
        <taxon>Bacillati</taxon>
        <taxon>Bacillota</taxon>
        <taxon>Bacilli</taxon>
        <taxon>Bacillales</taxon>
        <taxon>Bacillaceae</taxon>
        <taxon>Cytobacillus</taxon>
    </lineage>
</organism>
<dbReference type="Gene3D" id="1.10.10.10">
    <property type="entry name" value="Winged helix-like DNA-binding domain superfamily/Winged helix DNA-binding domain"/>
    <property type="match status" value="1"/>
</dbReference>
<dbReference type="OrthoDB" id="9778379at2"/>
<accession>A0A4R1AWV3</accession>
<dbReference type="SMART" id="SM00346">
    <property type="entry name" value="HTH_ICLR"/>
    <property type="match status" value="1"/>
</dbReference>
<keyword evidence="3" id="KW-0804">Transcription</keyword>
<dbReference type="Gene3D" id="3.30.450.40">
    <property type="match status" value="1"/>
</dbReference>